<feature type="domain" description="DUF7347" evidence="1">
    <location>
        <begin position="14"/>
        <end position="87"/>
    </location>
</feature>
<protein>
    <recommendedName>
        <fullName evidence="5">ArsR family transcriptional regulator</fullName>
    </recommendedName>
</protein>
<comment type="caution">
    <text evidence="3">The sequence shown here is derived from an EMBL/GenBank/DDBJ whole genome shotgun (WGS) entry which is preliminary data.</text>
</comment>
<keyword evidence="4" id="KW-1185">Reference proteome</keyword>
<dbReference type="Proteomes" id="UP000054387">
    <property type="component" value="Unassembled WGS sequence"/>
</dbReference>
<evidence type="ECO:0000259" key="2">
    <source>
        <dbReference type="Pfam" id="PF24042"/>
    </source>
</evidence>
<sequence>MDERTEDVNREAAATALGALADEARIDILLALWQSDSLGFVTLQEAAGFDDSGRFNYHLDKLVGRFVAKTDDGYQLTPSGAKAVDLVLDERFGPTPPSVDQSAGADCPRCDTELRARYEDGDLSLSCPDCETLVHYGYFPPRGRVTRNADDFLDAYSRRLWRDFTLAHRGVCPHCSGRTDTRVEPDPDWYIGYAAQSICTDCGATAGSTIGLRLLADPAVVTFLDSHGIRVDERRFWTFDFCLDDGGVRVDSTDPLRYLVPIEADGEILEVTVDESATVVETARRRPR</sequence>
<dbReference type="EMBL" id="LOPU01000003">
    <property type="protein sequence ID" value="KTG11577.1"/>
    <property type="molecule type" value="Genomic_DNA"/>
</dbReference>
<evidence type="ECO:0000313" key="4">
    <source>
        <dbReference type="Proteomes" id="UP000054387"/>
    </source>
</evidence>
<dbReference type="AlphaFoldDB" id="A0A0W1RDJ7"/>
<gene>
    <name evidence="3" type="ORF">AUR64_03510</name>
</gene>
<dbReference type="OrthoDB" id="8482at2157"/>
<evidence type="ECO:0008006" key="5">
    <source>
        <dbReference type="Google" id="ProtNLM"/>
    </source>
</evidence>
<feature type="domain" description="DUF7351" evidence="2">
    <location>
        <begin position="105"/>
        <end position="279"/>
    </location>
</feature>
<dbReference type="InterPro" id="IPR036388">
    <property type="entry name" value="WH-like_DNA-bd_sf"/>
</dbReference>
<dbReference type="InterPro" id="IPR055771">
    <property type="entry name" value="DUF7347"/>
</dbReference>
<dbReference type="Pfam" id="PF24038">
    <property type="entry name" value="DUF7347"/>
    <property type="match status" value="1"/>
</dbReference>
<evidence type="ECO:0000313" key="3">
    <source>
        <dbReference type="EMBL" id="KTG11577.1"/>
    </source>
</evidence>
<proteinExistence type="predicted"/>
<evidence type="ECO:0000259" key="1">
    <source>
        <dbReference type="Pfam" id="PF24038"/>
    </source>
</evidence>
<reference evidence="3 4" key="1">
    <citation type="submission" date="2015-12" db="EMBL/GenBank/DDBJ databases">
        <title>Haloprofundus marisrubri gen. nov., sp. nov., an extremely halophilic archaeon isolated from the Discovery deep brine-seawater interface in the Red Sea.</title>
        <authorList>
            <person name="Zhang G."/>
            <person name="Stingl U."/>
            <person name="Rashid M."/>
        </authorList>
    </citation>
    <scope>NUCLEOTIDE SEQUENCE [LARGE SCALE GENOMIC DNA]</scope>
    <source>
        <strain evidence="3 4">SB9</strain>
    </source>
</reference>
<accession>A0A0W1RDJ7</accession>
<dbReference type="Gene3D" id="1.10.10.10">
    <property type="entry name" value="Winged helix-like DNA-binding domain superfamily/Winged helix DNA-binding domain"/>
    <property type="match status" value="1"/>
</dbReference>
<dbReference type="Pfam" id="PF24042">
    <property type="entry name" value="DUF7351"/>
    <property type="match status" value="1"/>
</dbReference>
<organism evidence="3 4">
    <name type="scientific">Haloprofundus marisrubri</name>
    <dbReference type="NCBI Taxonomy" id="1514971"/>
    <lineage>
        <taxon>Archaea</taxon>
        <taxon>Methanobacteriati</taxon>
        <taxon>Methanobacteriota</taxon>
        <taxon>Stenosarchaea group</taxon>
        <taxon>Halobacteria</taxon>
        <taxon>Halobacteriales</taxon>
        <taxon>Haloferacaceae</taxon>
        <taxon>Haloprofundus</taxon>
    </lineage>
</organism>
<dbReference type="InterPro" id="IPR055775">
    <property type="entry name" value="DUF7351"/>
</dbReference>
<name>A0A0W1RDJ7_9EURY</name>
<dbReference type="RefSeq" id="WP_058580061.1">
    <property type="nucleotide sequence ID" value="NZ_LOPU01000003.1"/>
</dbReference>